<comment type="caution">
    <text evidence="1">The sequence shown here is derived from an EMBL/GenBank/DDBJ whole genome shotgun (WGS) entry which is preliminary data.</text>
</comment>
<evidence type="ECO:0000313" key="1">
    <source>
        <dbReference type="EMBL" id="CAD8110292.1"/>
    </source>
</evidence>
<gene>
    <name evidence="1" type="ORF">PSON_ATCC_30995.1.T0950152</name>
</gene>
<organism evidence="1 2">
    <name type="scientific">Paramecium sonneborni</name>
    <dbReference type="NCBI Taxonomy" id="65129"/>
    <lineage>
        <taxon>Eukaryota</taxon>
        <taxon>Sar</taxon>
        <taxon>Alveolata</taxon>
        <taxon>Ciliophora</taxon>
        <taxon>Intramacronucleata</taxon>
        <taxon>Oligohymenophorea</taxon>
        <taxon>Peniculida</taxon>
        <taxon>Parameciidae</taxon>
        <taxon>Paramecium</taxon>
    </lineage>
</organism>
<name>A0A8S1Q429_9CILI</name>
<dbReference type="AlphaFoldDB" id="A0A8S1Q429"/>
<reference evidence="1" key="1">
    <citation type="submission" date="2021-01" db="EMBL/GenBank/DDBJ databases">
        <authorList>
            <consortium name="Genoscope - CEA"/>
            <person name="William W."/>
        </authorList>
    </citation>
    <scope>NUCLEOTIDE SEQUENCE</scope>
</reference>
<dbReference type="OrthoDB" id="277398at2759"/>
<dbReference type="EMBL" id="CAJJDN010000095">
    <property type="protein sequence ID" value="CAD8110292.1"/>
    <property type="molecule type" value="Genomic_DNA"/>
</dbReference>
<sequence>MELNKSFNQNLQRIQVIYSKRHLNTQNPFLQFPKKSISNYQFQLLINYPKWTQKENVVYLKNLKNKCSGISVKNILIAYQMDQMPFEIKNIRQINYLSLSYLNNISLLQFQSN</sequence>
<evidence type="ECO:0000313" key="2">
    <source>
        <dbReference type="Proteomes" id="UP000692954"/>
    </source>
</evidence>
<keyword evidence="2" id="KW-1185">Reference proteome</keyword>
<accession>A0A8S1Q429</accession>
<proteinExistence type="predicted"/>
<protein>
    <submittedName>
        <fullName evidence="1">Uncharacterized protein</fullName>
    </submittedName>
</protein>
<dbReference type="Proteomes" id="UP000692954">
    <property type="component" value="Unassembled WGS sequence"/>
</dbReference>